<keyword evidence="2" id="KW-1185">Reference proteome</keyword>
<evidence type="ECO:0000313" key="2">
    <source>
        <dbReference type="Proteomes" id="UP000789524"/>
    </source>
</evidence>
<dbReference type="Proteomes" id="UP000789524">
    <property type="component" value="Unassembled WGS sequence"/>
</dbReference>
<evidence type="ECO:0000313" key="1">
    <source>
        <dbReference type="EMBL" id="CAG9584559.1"/>
    </source>
</evidence>
<dbReference type="AlphaFoldDB" id="A0A8J2R894"/>
<comment type="caution">
    <text evidence="1">The sequence shown here is derived from an EMBL/GenBank/DDBJ whole genome shotgun (WGS) entry which is preliminary data.</text>
</comment>
<organism evidence="1 2">
    <name type="scientific">Danaus chrysippus</name>
    <name type="common">African queen</name>
    <dbReference type="NCBI Taxonomy" id="151541"/>
    <lineage>
        <taxon>Eukaryota</taxon>
        <taxon>Metazoa</taxon>
        <taxon>Ecdysozoa</taxon>
        <taxon>Arthropoda</taxon>
        <taxon>Hexapoda</taxon>
        <taxon>Insecta</taxon>
        <taxon>Pterygota</taxon>
        <taxon>Neoptera</taxon>
        <taxon>Endopterygota</taxon>
        <taxon>Lepidoptera</taxon>
        <taxon>Glossata</taxon>
        <taxon>Ditrysia</taxon>
        <taxon>Papilionoidea</taxon>
        <taxon>Nymphalidae</taxon>
        <taxon>Danainae</taxon>
        <taxon>Danaini</taxon>
        <taxon>Danaina</taxon>
        <taxon>Danaus</taxon>
        <taxon>Anosia</taxon>
    </lineage>
</organism>
<gene>
    <name evidence="1" type="ORF">DCHRY22_LOCUS15127</name>
</gene>
<sequence>MIQFRSTDVTTFSINRNQFSVRVRRTECSSKIQRGRTPDNEVGSLRWCSTSLHSSVGETMGSGKGALNNSSVLRLRL</sequence>
<proteinExistence type="predicted"/>
<name>A0A8J2R894_9NEOP</name>
<reference evidence="1" key="1">
    <citation type="submission" date="2021-09" db="EMBL/GenBank/DDBJ databases">
        <authorList>
            <person name="Martin H S."/>
        </authorList>
    </citation>
    <scope>NUCLEOTIDE SEQUENCE</scope>
</reference>
<accession>A0A8J2R894</accession>
<protein>
    <submittedName>
        <fullName evidence="1">(African queen) hypothetical protein</fullName>
    </submittedName>
</protein>
<dbReference type="EMBL" id="CAKASE010000082">
    <property type="protein sequence ID" value="CAG9584559.1"/>
    <property type="molecule type" value="Genomic_DNA"/>
</dbReference>